<dbReference type="AlphaFoldDB" id="A0A2C5WJE6"/>
<dbReference type="EMBL" id="APWK03000170">
    <property type="protein sequence ID" value="PHH49788.1"/>
    <property type="molecule type" value="Genomic_DNA"/>
</dbReference>
<name>A0A2C5WJE6_9PEZI</name>
<accession>A0A2C5WJE6</accession>
<gene>
    <name evidence="1" type="ORF">CFIMG_004112RA</name>
</gene>
<keyword evidence="2" id="KW-1185">Reference proteome</keyword>
<protein>
    <submittedName>
        <fullName evidence="1">Uncharacterized protein</fullName>
    </submittedName>
</protein>
<sequence>MFRGKVGQPSETLSQETKLNANYRTKWRTPITIFRCNGSFYEMARPSSPPPGVLVRYRS</sequence>
<dbReference type="Proteomes" id="UP000222788">
    <property type="component" value="Unassembled WGS sequence"/>
</dbReference>
<organism evidence="1 2">
    <name type="scientific">Ceratocystis fimbriata CBS 114723</name>
    <dbReference type="NCBI Taxonomy" id="1035309"/>
    <lineage>
        <taxon>Eukaryota</taxon>
        <taxon>Fungi</taxon>
        <taxon>Dikarya</taxon>
        <taxon>Ascomycota</taxon>
        <taxon>Pezizomycotina</taxon>
        <taxon>Sordariomycetes</taxon>
        <taxon>Hypocreomycetidae</taxon>
        <taxon>Microascales</taxon>
        <taxon>Ceratocystidaceae</taxon>
        <taxon>Ceratocystis</taxon>
    </lineage>
</organism>
<evidence type="ECO:0000313" key="1">
    <source>
        <dbReference type="EMBL" id="PHH49788.1"/>
    </source>
</evidence>
<proteinExistence type="predicted"/>
<reference evidence="1 2" key="1">
    <citation type="journal article" date="2013" name="Fungal Biol.">
        <title>Analysis of microsatellite markers in the genome of the plant pathogen Ceratocystis fimbriata.</title>
        <authorList>
            <person name="Simpson M.C."/>
            <person name="Wilken P.M."/>
            <person name="Coetzee M.P."/>
            <person name="Wingfield M.J."/>
            <person name="Wingfield B.D."/>
        </authorList>
    </citation>
    <scope>NUCLEOTIDE SEQUENCE [LARGE SCALE GENOMIC DNA]</scope>
    <source>
        <strain evidence="1 2">CBS 114723</strain>
    </source>
</reference>
<reference evidence="1 2" key="2">
    <citation type="journal article" date="2013" name="IMA Fungus">
        <title>IMA Genome-F 1: Ceratocystis fimbriata: Draft nuclear genome sequence for the plant pathogen, Ceratocystis fimbriata.</title>
        <authorList>
            <person name="Wilken P.M."/>
            <person name="Steenkamp E.T."/>
            <person name="Wingfield M.J."/>
            <person name="de Beer Z.W."/>
            <person name="Wingfield B.D."/>
        </authorList>
    </citation>
    <scope>NUCLEOTIDE SEQUENCE [LARGE SCALE GENOMIC DNA]</scope>
    <source>
        <strain evidence="1 2">CBS 114723</strain>
    </source>
</reference>
<evidence type="ECO:0000313" key="2">
    <source>
        <dbReference type="Proteomes" id="UP000222788"/>
    </source>
</evidence>
<comment type="caution">
    <text evidence="1">The sequence shown here is derived from an EMBL/GenBank/DDBJ whole genome shotgun (WGS) entry which is preliminary data.</text>
</comment>